<comment type="caution">
    <text evidence="1">The sequence shown here is derived from an EMBL/GenBank/DDBJ whole genome shotgun (WGS) entry which is preliminary data.</text>
</comment>
<sequence>MPPPPPPARERHYTEWYAGEYAIQMGEMERTCNGLNRVPIMAELPYYDSLLIQHLGDPMHQEANVVKNLLQHLFDQVDKPKHRKACEEFGVHGSAWIQVRPNETEVIWHATWVPTRDERSVFRQRVQDIRTPTGYGSNFRAAFAHNHSSIWGKGLKTHDYHRLIQDIIPIIMLDFGDDILRRTICSLSSSAPVSSFVEDPDVREMDEYAYGGKQKKKLDRVQYLQAHTFILHNSEIMQP</sequence>
<gene>
    <name evidence="1" type="ORF">R1sor_009909</name>
</gene>
<keyword evidence="2" id="KW-1185">Reference proteome</keyword>
<proteinExistence type="predicted"/>
<dbReference type="Proteomes" id="UP001633002">
    <property type="component" value="Unassembled WGS sequence"/>
</dbReference>
<evidence type="ECO:0000313" key="2">
    <source>
        <dbReference type="Proteomes" id="UP001633002"/>
    </source>
</evidence>
<dbReference type="AlphaFoldDB" id="A0ABD3HWK3"/>
<accession>A0ABD3HWK3</accession>
<evidence type="ECO:0000313" key="1">
    <source>
        <dbReference type="EMBL" id="KAL3695833.1"/>
    </source>
</evidence>
<name>A0ABD3HWK3_9MARC</name>
<organism evidence="1 2">
    <name type="scientific">Riccia sorocarpa</name>
    <dbReference type="NCBI Taxonomy" id="122646"/>
    <lineage>
        <taxon>Eukaryota</taxon>
        <taxon>Viridiplantae</taxon>
        <taxon>Streptophyta</taxon>
        <taxon>Embryophyta</taxon>
        <taxon>Marchantiophyta</taxon>
        <taxon>Marchantiopsida</taxon>
        <taxon>Marchantiidae</taxon>
        <taxon>Marchantiales</taxon>
        <taxon>Ricciaceae</taxon>
        <taxon>Riccia</taxon>
    </lineage>
</organism>
<dbReference type="EMBL" id="JBJQOH010000002">
    <property type="protein sequence ID" value="KAL3695833.1"/>
    <property type="molecule type" value="Genomic_DNA"/>
</dbReference>
<protein>
    <submittedName>
        <fullName evidence="1">Uncharacterized protein</fullName>
    </submittedName>
</protein>
<reference evidence="1 2" key="1">
    <citation type="submission" date="2024-09" db="EMBL/GenBank/DDBJ databases">
        <title>Chromosome-scale assembly of Riccia sorocarpa.</title>
        <authorList>
            <person name="Paukszto L."/>
        </authorList>
    </citation>
    <scope>NUCLEOTIDE SEQUENCE [LARGE SCALE GENOMIC DNA]</scope>
    <source>
        <strain evidence="1">LP-2024</strain>
        <tissue evidence="1">Aerial parts of the thallus</tissue>
    </source>
</reference>